<dbReference type="GO" id="GO:0020037">
    <property type="term" value="F:heme binding"/>
    <property type="evidence" value="ECO:0007669"/>
    <property type="project" value="InterPro"/>
</dbReference>
<dbReference type="InParanoid" id="A0A2K1K498"/>
<keyword evidence="3" id="KW-0560">Oxidoreductase</keyword>
<dbReference type="AlphaFoldDB" id="A0A2K1K498"/>
<protein>
    <recommendedName>
        <fullName evidence="10">Plant heme peroxidase family profile domain-containing protein</fullName>
    </recommendedName>
</protein>
<feature type="binding site" evidence="8">
    <location>
        <position position="76"/>
    </location>
    <ligand>
        <name>Ca(2+)</name>
        <dbReference type="ChEBI" id="CHEBI:29108"/>
        <label>1</label>
    </ligand>
</feature>
<feature type="binding site" evidence="8">
    <location>
        <position position="79"/>
    </location>
    <ligand>
        <name>Ca(2+)</name>
        <dbReference type="ChEBI" id="CHEBI:29108"/>
        <label>1</label>
    </ligand>
</feature>
<keyword evidence="4" id="KW-0349">Heme</keyword>
<dbReference type="EnsemblPlants" id="Pp3c9_23470V3.1">
    <property type="protein sequence ID" value="Pp3c9_23470V3.1"/>
    <property type="gene ID" value="Pp3c9_23470"/>
</dbReference>
<sequence>MTGLWDGCLSRTIVAMVSTLVVALELQGRVQAQDIAVGFYDQLCPRAEVIVAQTVREFNSKDPTIVASLVPPLFHDCLVEVKGSCHARHLQFLALSNQVWKPTQACLLQNCSSRLRWFNTFGPNTRESNPQIEKMAAPNLNVRGYEVIDQAKVHSMLGMHSS</sequence>
<dbReference type="Proteomes" id="UP000006727">
    <property type="component" value="Chromosome 9"/>
</dbReference>
<keyword evidence="3" id="KW-0575">Peroxidase</keyword>
<keyword evidence="6" id="KW-0408">Iron</keyword>
<feature type="active site" description="Proton acceptor" evidence="7">
    <location>
        <position position="75"/>
    </location>
</feature>
<dbReference type="Gramene" id="Pp3c9_23470V3.1">
    <property type="protein sequence ID" value="Pp3c9_23470V3.1"/>
    <property type="gene ID" value="Pp3c9_23470"/>
</dbReference>
<keyword evidence="13" id="KW-1185">Reference proteome</keyword>
<evidence type="ECO:0000313" key="13">
    <source>
        <dbReference type="Proteomes" id="UP000006727"/>
    </source>
</evidence>
<keyword evidence="9" id="KW-0732">Signal</keyword>
<dbReference type="PaxDb" id="3218-PP1S238_14V6.1"/>
<feature type="domain" description="Plant heme peroxidase family profile" evidence="10">
    <location>
        <begin position="34"/>
        <end position="152"/>
    </location>
</feature>
<gene>
    <name evidence="11" type="ORF">PHYPA_013083</name>
</gene>
<comment type="cofactor">
    <cofactor evidence="8">
        <name>Ca(2+)</name>
        <dbReference type="ChEBI" id="CHEBI:29108"/>
    </cofactor>
    <text evidence="8">Binds 2 calcium ions per subunit.</text>
</comment>
<dbReference type="GO" id="GO:0140825">
    <property type="term" value="F:lactoperoxidase activity"/>
    <property type="evidence" value="ECO:0007669"/>
    <property type="project" value="UniProtKB-EC"/>
</dbReference>
<dbReference type="Gene3D" id="1.10.520.10">
    <property type="match status" value="1"/>
</dbReference>
<evidence type="ECO:0000256" key="6">
    <source>
        <dbReference type="ARBA" id="ARBA00023004"/>
    </source>
</evidence>
<evidence type="ECO:0000256" key="7">
    <source>
        <dbReference type="PIRSR" id="PIRSR600823-1"/>
    </source>
</evidence>
<evidence type="ECO:0000256" key="1">
    <source>
        <dbReference type="ARBA" id="ARBA00000189"/>
    </source>
</evidence>
<evidence type="ECO:0000313" key="12">
    <source>
        <dbReference type="EnsemblPlants" id="Pp3c9_23470V3.1"/>
    </source>
</evidence>
<comment type="cofactor">
    <cofactor evidence="2">
        <name>heme b</name>
        <dbReference type="ChEBI" id="CHEBI:60344"/>
    </cofactor>
</comment>
<dbReference type="InterPro" id="IPR000823">
    <property type="entry name" value="Peroxidase_pln"/>
</dbReference>
<proteinExistence type="predicted"/>
<comment type="catalytic activity">
    <reaction evidence="1">
        <text>2 a phenolic donor + H2O2 = 2 a phenolic radical donor + 2 H2O</text>
        <dbReference type="Rhea" id="RHEA:56136"/>
        <dbReference type="ChEBI" id="CHEBI:15377"/>
        <dbReference type="ChEBI" id="CHEBI:16240"/>
        <dbReference type="ChEBI" id="CHEBI:139520"/>
        <dbReference type="ChEBI" id="CHEBI:139521"/>
        <dbReference type="EC" id="1.11.1.7"/>
    </reaction>
</comment>
<evidence type="ECO:0000256" key="8">
    <source>
        <dbReference type="PIRSR" id="PIRSR600823-3"/>
    </source>
</evidence>
<evidence type="ECO:0000256" key="9">
    <source>
        <dbReference type="SAM" id="SignalP"/>
    </source>
</evidence>
<accession>A0A2K1K498</accession>
<dbReference type="PANTHER" id="PTHR31235">
    <property type="entry name" value="PEROXIDASE 25-RELATED"/>
    <property type="match status" value="1"/>
</dbReference>
<dbReference type="SUPFAM" id="SSF48113">
    <property type="entry name" value="Heme-dependent peroxidases"/>
    <property type="match status" value="1"/>
</dbReference>
<dbReference type="EMBL" id="ABEU02000009">
    <property type="protein sequence ID" value="PNR48606.1"/>
    <property type="molecule type" value="Genomic_DNA"/>
</dbReference>
<dbReference type="GO" id="GO:0006979">
    <property type="term" value="P:response to oxidative stress"/>
    <property type="evidence" value="ECO:0007669"/>
    <property type="project" value="InterPro"/>
</dbReference>
<keyword evidence="8" id="KW-0106">Calcium</keyword>
<keyword evidence="5 8" id="KW-0479">Metal-binding</keyword>
<reference evidence="12" key="3">
    <citation type="submission" date="2020-12" db="UniProtKB">
        <authorList>
            <consortium name="EnsemblPlants"/>
        </authorList>
    </citation>
    <scope>IDENTIFICATION</scope>
</reference>
<feature type="chain" id="PRO_5033310933" description="Plant heme peroxidase family profile domain-containing protein" evidence="9">
    <location>
        <begin position="33"/>
        <end position="162"/>
    </location>
</feature>
<dbReference type="InterPro" id="IPR002016">
    <property type="entry name" value="Haem_peroxidase"/>
</dbReference>
<reference evidence="11 13" key="2">
    <citation type="journal article" date="2018" name="Plant J.">
        <title>The Physcomitrella patens chromosome-scale assembly reveals moss genome structure and evolution.</title>
        <authorList>
            <person name="Lang D."/>
            <person name="Ullrich K.K."/>
            <person name="Murat F."/>
            <person name="Fuchs J."/>
            <person name="Jenkins J."/>
            <person name="Haas F.B."/>
            <person name="Piednoel M."/>
            <person name="Gundlach H."/>
            <person name="Van Bel M."/>
            <person name="Meyberg R."/>
            <person name="Vives C."/>
            <person name="Morata J."/>
            <person name="Symeonidi A."/>
            <person name="Hiss M."/>
            <person name="Muchero W."/>
            <person name="Kamisugi Y."/>
            <person name="Saleh O."/>
            <person name="Blanc G."/>
            <person name="Decker E.L."/>
            <person name="van Gessel N."/>
            <person name="Grimwood J."/>
            <person name="Hayes R.D."/>
            <person name="Graham S.W."/>
            <person name="Gunter L.E."/>
            <person name="McDaniel S.F."/>
            <person name="Hoernstein S.N.W."/>
            <person name="Larsson A."/>
            <person name="Li F.W."/>
            <person name="Perroud P.F."/>
            <person name="Phillips J."/>
            <person name="Ranjan P."/>
            <person name="Rokshar D.S."/>
            <person name="Rothfels C.J."/>
            <person name="Schneider L."/>
            <person name="Shu S."/>
            <person name="Stevenson D.W."/>
            <person name="Thummler F."/>
            <person name="Tillich M."/>
            <person name="Villarreal Aguilar J.C."/>
            <person name="Widiez T."/>
            <person name="Wong G.K."/>
            <person name="Wymore A."/>
            <person name="Zhang Y."/>
            <person name="Zimmer A.D."/>
            <person name="Quatrano R.S."/>
            <person name="Mayer K.F.X."/>
            <person name="Goodstein D."/>
            <person name="Casacuberta J.M."/>
            <person name="Vandepoele K."/>
            <person name="Reski R."/>
            <person name="Cuming A.C."/>
            <person name="Tuskan G.A."/>
            <person name="Maumus F."/>
            <person name="Salse J."/>
            <person name="Schmutz J."/>
            <person name="Rensing S.A."/>
        </authorList>
    </citation>
    <scope>NUCLEOTIDE SEQUENCE [LARGE SCALE GENOMIC DNA]</scope>
    <source>
        <strain evidence="12 13">cv. Gransden 2004</strain>
    </source>
</reference>
<evidence type="ECO:0000256" key="2">
    <source>
        <dbReference type="ARBA" id="ARBA00001970"/>
    </source>
</evidence>
<evidence type="ECO:0000256" key="3">
    <source>
        <dbReference type="ARBA" id="ARBA00022559"/>
    </source>
</evidence>
<dbReference type="PROSITE" id="PS50873">
    <property type="entry name" value="PEROXIDASE_4"/>
    <property type="match status" value="1"/>
</dbReference>
<organism evidence="11">
    <name type="scientific">Physcomitrium patens</name>
    <name type="common">Spreading-leaved earth moss</name>
    <name type="synonym">Physcomitrella patens</name>
    <dbReference type="NCBI Taxonomy" id="3218"/>
    <lineage>
        <taxon>Eukaryota</taxon>
        <taxon>Viridiplantae</taxon>
        <taxon>Streptophyta</taxon>
        <taxon>Embryophyta</taxon>
        <taxon>Bryophyta</taxon>
        <taxon>Bryophytina</taxon>
        <taxon>Bryopsida</taxon>
        <taxon>Funariidae</taxon>
        <taxon>Funariales</taxon>
        <taxon>Funariaceae</taxon>
        <taxon>Physcomitrium</taxon>
    </lineage>
</organism>
<dbReference type="GO" id="GO:0046872">
    <property type="term" value="F:metal ion binding"/>
    <property type="evidence" value="ECO:0007669"/>
    <property type="project" value="UniProtKB-KW"/>
</dbReference>
<evidence type="ECO:0000259" key="10">
    <source>
        <dbReference type="PROSITE" id="PS50873"/>
    </source>
</evidence>
<evidence type="ECO:0000313" key="11">
    <source>
        <dbReference type="EMBL" id="PNR48606.1"/>
    </source>
</evidence>
<dbReference type="InterPro" id="IPR010255">
    <property type="entry name" value="Haem_peroxidase_sf"/>
</dbReference>
<evidence type="ECO:0000256" key="4">
    <source>
        <dbReference type="ARBA" id="ARBA00022617"/>
    </source>
</evidence>
<reference evidence="11 13" key="1">
    <citation type="journal article" date="2008" name="Science">
        <title>The Physcomitrella genome reveals evolutionary insights into the conquest of land by plants.</title>
        <authorList>
            <person name="Rensing S."/>
            <person name="Lang D."/>
            <person name="Zimmer A."/>
            <person name="Terry A."/>
            <person name="Salamov A."/>
            <person name="Shapiro H."/>
            <person name="Nishiyama T."/>
            <person name="Perroud P.-F."/>
            <person name="Lindquist E."/>
            <person name="Kamisugi Y."/>
            <person name="Tanahashi T."/>
            <person name="Sakakibara K."/>
            <person name="Fujita T."/>
            <person name="Oishi K."/>
            <person name="Shin-I T."/>
            <person name="Kuroki Y."/>
            <person name="Toyoda A."/>
            <person name="Suzuki Y."/>
            <person name="Hashimoto A."/>
            <person name="Yamaguchi K."/>
            <person name="Sugano A."/>
            <person name="Kohara Y."/>
            <person name="Fujiyama A."/>
            <person name="Anterola A."/>
            <person name="Aoki S."/>
            <person name="Ashton N."/>
            <person name="Barbazuk W.B."/>
            <person name="Barker E."/>
            <person name="Bennetzen J."/>
            <person name="Bezanilla M."/>
            <person name="Blankenship R."/>
            <person name="Cho S.H."/>
            <person name="Dutcher S."/>
            <person name="Estelle M."/>
            <person name="Fawcett J.A."/>
            <person name="Gundlach H."/>
            <person name="Hanada K."/>
            <person name="Heyl A."/>
            <person name="Hicks K.A."/>
            <person name="Hugh J."/>
            <person name="Lohr M."/>
            <person name="Mayer K."/>
            <person name="Melkozernov A."/>
            <person name="Murata T."/>
            <person name="Nelson D."/>
            <person name="Pils B."/>
            <person name="Prigge M."/>
            <person name="Reiss B."/>
            <person name="Renner T."/>
            <person name="Rombauts S."/>
            <person name="Rushton P."/>
            <person name="Sanderfoot A."/>
            <person name="Schween G."/>
            <person name="Shiu S.-H."/>
            <person name="Stueber K."/>
            <person name="Theodoulou F.L."/>
            <person name="Tu H."/>
            <person name="Van de Peer Y."/>
            <person name="Verrier P.J."/>
            <person name="Waters E."/>
            <person name="Wood A."/>
            <person name="Yang L."/>
            <person name="Cove D."/>
            <person name="Cuming A."/>
            <person name="Hasebe M."/>
            <person name="Lucas S."/>
            <person name="Mishler D.B."/>
            <person name="Reski R."/>
            <person name="Grigoriev I."/>
            <person name="Quatrano R.S."/>
            <person name="Boore J.L."/>
        </authorList>
    </citation>
    <scope>NUCLEOTIDE SEQUENCE [LARGE SCALE GENOMIC DNA]</scope>
    <source>
        <strain evidence="12 13">cv. Gransden 2004</strain>
    </source>
</reference>
<name>A0A2K1K498_PHYPA</name>
<feature type="signal peptide" evidence="9">
    <location>
        <begin position="1"/>
        <end position="32"/>
    </location>
</feature>
<evidence type="ECO:0000256" key="5">
    <source>
        <dbReference type="ARBA" id="ARBA00022723"/>
    </source>
</evidence>